<dbReference type="KEGG" id="bany:112048035"/>
<reference evidence="5 6" key="1">
    <citation type="submission" date="2025-05" db="UniProtKB">
        <authorList>
            <consortium name="RefSeq"/>
        </authorList>
    </citation>
    <scope>IDENTIFICATION</scope>
</reference>
<feature type="repeat" description="WD" evidence="1">
    <location>
        <begin position="852"/>
        <end position="888"/>
    </location>
</feature>
<feature type="compositionally biased region" description="Polar residues" evidence="2">
    <location>
        <begin position="532"/>
        <end position="543"/>
    </location>
</feature>
<keyword evidence="1" id="KW-0853">WD repeat</keyword>
<name>A0A6J1NDK1_BICAN</name>
<dbReference type="Pfam" id="PF00400">
    <property type="entry name" value="WD40"/>
    <property type="match status" value="4"/>
</dbReference>
<dbReference type="InterPro" id="IPR006595">
    <property type="entry name" value="CTLH_C"/>
</dbReference>
<feature type="repeat" description="WD" evidence="1">
    <location>
        <begin position="618"/>
        <end position="659"/>
    </location>
</feature>
<gene>
    <name evidence="5 6 7" type="primary">LOC112048035</name>
</gene>
<evidence type="ECO:0000313" key="4">
    <source>
        <dbReference type="Proteomes" id="UP001652582"/>
    </source>
</evidence>
<dbReference type="InterPro" id="IPR001680">
    <property type="entry name" value="WD40_rpt"/>
</dbReference>
<dbReference type="PANTHER" id="PTHR19863">
    <property type="entry name" value="NEMITIN (NEURONAL ENRICHED MAP INTERACTING PROTEIN) HOMOLOG"/>
    <property type="match status" value="1"/>
</dbReference>
<dbReference type="OrthoDB" id="187712at2759"/>
<dbReference type="Gene3D" id="2.130.10.10">
    <property type="entry name" value="YVTN repeat-like/Quinoprotein amine dehydrogenase"/>
    <property type="match status" value="2"/>
</dbReference>
<dbReference type="AlphaFoldDB" id="A0A6J1NDK1"/>
<dbReference type="InterPro" id="IPR040067">
    <property type="entry name" value="WDR47"/>
</dbReference>
<dbReference type="InterPro" id="IPR006594">
    <property type="entry name" value="LisH"/>
</dbReference>
<feature type="repeat" description="WD" evidence="1">
    <location>
        <begin position="806"/>
        <end position="840"/>
    </location>
</feature>
<dbReference type="InterPro" id="IPR036322">
    <property type="entry name" value="WD40_repeat_dom_sf"/>
</dbReference>
<feature type="domain" description="CTLH" evidence="3">
    <location>
        <begin position="44"/>
        <end position="101"/>
    </location>
</feature>
<dbReference type="SMART" id="SM00320">
    <property type="entry name" value="WD40"/>
    <property type="match status" value="7"/>
</dbReference>
<organism evidence="4 7">
    <name type="scientific">Bicyclus anynana</name>
    <name type="common">Squinting bush brown butterfly</name>
    <dbReference type="NCBI Taxonomy" id="110368"/>
    <lineage>
        <taxon>Eukaryota</taxon>
        <taxon>Metazoa</taxon>
        <taxon>Ecdysozoa</taxon>
        <taxon>Arthropoda</taxon>
        <taxon>Hexapoda</taxon>
        <taxon>Insecta</taxon>
        <taxon>Pterygota</taxon>
        <taxon>Neoptera</taxon>
        <taxon>Endopterygota</taxon>
        <taxon>Lepidoptera</taxon>
        <taxon>Glossata</taxon>
        <taxon>Ditrysia</taxon>
        <taxon>Papilionoidea</taxon>
        <taxon>Nymphalidae</taxon>
        <taxon>Satyrinae</taxon>
        <taxon>Satyrini</taxon>
        <taxon>Mycalesina</taxon>
        <taxon>Bicyclus</taxon>
    </lineage>
</organism>
<evidence type="ECO:0000313" key="6">
    <source>
        <dbReference type="RefSeq" id="XP_023941144.2"/>
    </source>
</evidence>
<keyword evidence="4" id="KW-1185">Reference proteome</keyword>
<evidence type="ECO:0000256" key="2">
    <source>
        <dbReference type="SAM" id="MobiDB-lite"/>
    </source>
</evidence>
<dbReference type="CDD" id="cd00200">
    <property type="entry name" value="WD40"/>
    <property type="match status" value="1"/>
</dbReference>
<dbReference type="RefSeq" id="XP_023941143.2">
    <property type="nucleotide sequence ID" value="XM_024085375.2"/>
</dbReference>
<proteinExistence type="predicted"/>
<dbReference type="Pfam" id="PF25602">
    <property type="entry name" value="WDR47_COR"/>
    <property type="match status" value="1"/>
</dbReference>
<evidence type="ECO:0000259" key="3">
    <source>
        <dbReference type="PROSITE" id="PS50897"/>
    </source>
</evidence>
<feature type="repeat" description="WD" evidence="1">
    <location>
        <begin position="712"/>
        <end position="752"/>
    </location>
</feature>
<dbReference type="PROSITE" id="PS50897">
    <property type="entry name" value="CTLH"/>
    <property type="match status" value="1"/>
</dbReference>
<accession>A0A6J1NDK1</accession>
<feature type="region of interest" description="Disordered" evidence="2">
    <location>
        <begin position="489"/>
        <end position="554"/>
    </location>
</feature>
<feature type="compositionally biased region" description="Polar residues" evidence="2">
    <location>
        <begin position="415"/>
        <end position="425"/>
    </location>
</feature>
<dbReference type="PROSITE" id="PS50082">
    <property type="entry name" value="WD_REPEATS_2"/>
    <property type="match status" value="4"/>
</dbReference>
<evidence type="ECO:0000313" key="7">
    <source>
        <dbReference type="RefSeq" id="XP_023941146.2"/>
    </source>
</evidence>
<dbReference type="PROSITE" id="PS50896">
    <property type="entry name" value="LISH"/>
    <property type="match status" value="1"/>
</dbReference>
<protein>
    <submittedName>
        <fullName evidence="5 6">WD repeat-containing protein 47 isoform X1</fullName>
    </submittedName>
</protein>
<dbReference type="SUPFAM" id="SSF50978">
    <property type="entry name" value="WD40 repeat-like"/>
    <property type="match status" value="1"/>
</dbReference>
<dbReference type="InterPro" id="IPR015943">
    <property type="entry name" value="WD40/YVTN_repeat-like_dom_sf"/>
</dbReference>
<dbReference type="Proteomes" id="UP001652582">
    <property type="component" value="Chromosome Z"/>
</dbReference>
<evidence type="ECO:0000256" key="1">
    <source>
        <dbReference type="PROSITE-ProRule" id="PRU00221"/>
    </source>
</evidence>
<feature type="region of interest" description="Disordered" evidence="2">
    <location>
        <begin position="415"/>
        <end position="437"/>
    </location>
</feature>
<dbReference type="GeneID" id="112048035"/>
<dbReference type="RefSeq" id="XP_023941144.2">
    <property type="nucleotide sequence ID" value="XM_024085376.2"/>
</dbReference>
<evidence type="ECO:0000313" key="5">
    <source>
        <dbReference type="RefSeq" id="XP_023941143.2"/>
    </source>
</evidence>
<dbReference type="SMART" id="SM00668">
    <property type="entry name" value="CTLH"/>
    <property type="match status" value="1"/>
</dbReference>
<sequence>MPLLQLNISEGDIIRLILEFLNRRDLHITQLSLERETGVINSNYPNDVLFLRQLILDGQWDDVLEFIQPLSPLKDFQGNKFHYIILRQKYIELLCIKSEIKEPDSILSIVNEVVDVLGEVEKFAPSKEEYSKLCLLLTLPSITNLEQYKNWNPSTARVQCFQEVYPLVENFMPSGKPTSNASLPKSAKNDRLMQLVIKGILYESCVNFCQSKATGVQEAQPAEVNFSQLLDVPGLGKSDLSLQAWLQSIPLEIFGIPFEHTSLSVDVEKLERPSLHTSWTEHMLVTPIKPRTFPHVKMVFRRPQSAADVMSRSLRPLTDRILRPPIAMAQSAIDAASAGYAGNALPVPLSNSYSGFHLTGMKDSRLMNTSVDKLFEVPKSELSRSYAINDKLQPIQENAKATSDTVSARNQANGIEVSNVSTPEQRPQDYSASTSAAADDELSVDFGAYKRDLLKEYEEQKHLRKLSGSQPGRVIQVGDVLPSRDFTNQRGQQQEAANLASGGAVGSSNRPGNDEPTVTGAAPLQTMGRNGGPTSATRASDSAPTPAAAEVNNSRPTFKPVTLLEDLQAVRCAEFHPNGNVYAVGSNTKTLRICTYPKMDDFKNDSGLAATTVLMKRTKHHKGSIYCMAWSPAGDLLATGSNDKTVKMMKFNSHTSYLEGQEMELTMHDGTIRDLCFIEDTTNKASLLVSGGAGDCKVYVTDCATGKTFQSLSGHTGHVLALYNWGGAMFVSGSQDKTVRFWDLRVGGCVNVITPPTGIPARVTVLQSTAVGSLTVDPSGRLLVCGHEDGSCALHDVRGSRTLHRFMPHGGDVRSVRFSPGAYYLLSAGYDGRVVLSDMQGDLTCPLPNVLVARHPDKVISARWHPEDFSFLSTSADKTAVLWTIPPI</sequence>
<dbReference type="PROSITE" id="PS50294">
    <property type="entry name" value="WD_REPEATS_REGION"/>
    <property type="match status" value="2"/>
</dbReference>
<dbReference type="InterPro" id="IPR057749">
    <property type="entry name" value="WDR47_COR"/>
</dbReference>
<dbReference type="PANTHER" id="PTHR19863:SF5">
    <property type="entry name" value="WD REPEAT-CONTAINING PROTEIN 47"/>
    <property type="match status" value="1"/>
</dbReference>
<dbReference type="RefSeq" id="XP_023941146.2">
    <property type="nucleotide sequence ID" value="XM_024085378.2"/>
</dbReference>